<dbReference type="PROSITE" id="PS00430">
    <property type="entry name" value="TONB_DEPENDENT_REC_1"/>
    <property type="match status" value="1"/>
</dbReference>
<dbReference type="Gene3D" id="2.170.130.10">
    <property type="entry name" value="TonB-dependent receptor, plug domain"/>
    <property type="match status" value="1"/>
</dbReference>
<keyword evidence="10 12" id="KW-0472">Membrane</keyword>
<name>A0A831RLV4_9GAMM</name>
<evidence type="ECO:0000256" key="8">
    <source>
        <dbReference type="ARBA" id="ARBA00023065"/>
    </source>
</evidence>
<evidence type="ECO:0000256" key="15">
    <source>
        <dbReference type="RuleBase" id="RU003357"/>
    </source>
</evidence>
<dbReference type="PROSITE" id="PS01156">
    <property type="entry name" value="TONB_DEPENDENT_REC_2"/>
    <property type="match status" value="1"/>
</dbReference>
<keyword evidence="11 12" id="KW-0998">Cell outer membrane</keyword>
<feature type="short sequence motif" description="TonB C-terminal box" evidence="14">
    <location>
        <begin position="688"/>
        <end position="705"/>
    </location>
</feature>
<dbReference type="InterPro" id="IPR039426">
    <property type="entry name" value="TonB-dep_rcpt-like"/>
</dbReference>
<evidence type="ECO:0000256" key="14">
    <source>
        <dbReference type="PROSITE-ProRule" id="PRU10144"/>
    </source>
</evidence>
<dbReference type="Proteomes" id="UP000886251">
    <property type="component" value="Unassembled WGS sequence"/>
</dbReference>
<accession>A0A831RLV4</accession>
<dbReference type="CDD" id="cd01347">
    <property type="entry name" value="ligand_gated_channel"/>
    <property type="match status" value="1"/>
</dbReference>
<feature type="short sequence motif" description="TonB box" evidence="13">
    <location>
        <begin position="41"/>
        <end position="47"/>
    </location>
</feature>
<evidence type="ECO:0000256" key="7">
    <source>
        <dbReference type="ARBA" id="ARBA00023004"/>
    </source>
</evidence>
<evidence type="ECO:0000256" key="3">
    <source>
        <dbReference type="ARBA" id="ARBA00022452"/>
    </source>
</evidence>
<reference evidence="19" key="1">
    <citation type="journal article" date="2020" name="mSystems">
        <title>Genome- and Community-Level Interaction Insights into Carbon Utilization and Element Cycling Functions of Hydrothermarchaeota in Hydrothermal Sediment.</title>
        <authorList>
            <person name="Zhou Z."/>
            <person name="Liu Y."/>
            <person name="Xu W."/>
            <person name="Pan J."/>
            <person name="Luo Z.H."/>
            <person name="Li M."/>
        </authorList>
    </citation>
    <scope>NUCLEOTIDE SEQUENCE [LARGE SCALE GENOMIC DNA]</scope>
    <source>
        <strain evidence="19">HyVt-443</strain>
    </source>
</reference>
<dbReference type="InterPro" id="IPR010917">
    <property type="entry name" value="TonB_rcpt_CS"/>
</dbReference>
<dbReference type="InterPro" id="IPR000531">
    <property type="entry name" value="Beta-barrel_TonB"/>
</dbReference>
<dbReference type="SUPFAM" id="SSF56935">
    <property type="entry name" value="Porins"/>
    <property type="match status" value="1"/>
</dbReference>
<dbReference type="PANTHER" id="PTHR32552:SF68">
    <property type="entry name" value="FERRICHROME OUTER MEMBRANE TRANSPORTER_PHAGE RECEPTOR"/>
    <property type="match status" value="1"/>
</dbReference>
<keyword evidence="9 13" id="KW-0798">TonB box</keyword>
<evidence type="ECO:0000256" key="5">
    <source>
        <dbReference type="ARBA" id="ARBA00022692"/>
    </source>
</evidence>
<dbReference type="Gene3D" id="2.40.170.20">
    <property type="entry name" value="TonB-dependent receptor, beta-barrel domain"/>
    <property type="match status" value="1"/>
</dbReference>
<keyword evidence="8" id="KW-0406">Ion transport</keyword>
<evidence type="ECO:0000256" key="10">
    <source>
        <dbReference type="ARBA" id="ARBA00023136"/>
    </source>
</evidence>
<dbReference type="InterPro" id="IPR012910">
    <property type="entry name" value="Plug_dom"/>
</dbReference>
<dbReference type="InterPro" id="IPR036942">
    <property type="entry name" value="Beta-barrel_TonB_sf"/>
</dbReference>
<protein>
    <submittedName>
        <fullName evidence="19">TonB-dependent receptor</fullName>
    </submittedName>
</protein>
<feature type="domain" description="TonB-dependent receptor-like beta-barrel" evidence="17">
    <location>
        <begin position="211"/>
        <end position="670"/>
    </location>
</feature>
<evidence type="ECO:0000256" key="9">
    <source>
        <dbReference type="ARBA" id="ARBA00023077"/>
    </source>
</evidence>
<feature type="domain" description="TonB-dependent receptor plug" evidence="18">
    <location>
        <begin position="53"/>
        <end position="162"/>
    </location>
</feature>
<keyword evidence="3 12" id="KW-1134">Transmembrane beta strand</keyword>
<comment type="subcellular location">
    <subcellularLocation>
        <location evidence="1 12">Cell outer membrane</location>
        <topology evidence="1 12">Multi-pass membrane protein</topology>
    </subcellularLocation>
</comment>
<dbReference type="GO" id="GO:0009279">
    <property type="term" value="C:cell outer membrane"/>
    <property type="evidence" value="ECO:0007669"/>
    <property type="project" value="UniProtKB-SubCell"/>
</dbReference>
<dbReference type="Pfam" id="PF07715">
    <property type="entry name" value="Plug"/>
    <property type="match status" value="1"/>
</dbReference>
<dbReference type="InterPro" id="IPR010916">
    <property type="entry name" value="TonB_box_CS"/>
</dbReference>
<proteinExistence type="inferred from homology"/>
<feature type="chain" id="PRO_5032384845" evidence="16">
    <location>
        <begin position="32"/>
        <end position="705"/>
    </location>
</feature>
<keyword evidence="6 16" id="KW-0732">Signal</keyword>
<keyword evidence="2 12" id="KW-0813">Transport</keyword>
<dbReference type="PROSITE" id="PS52016">
    <property type="entry name" value="TONB_DEPENDENT_REC_3"/>
    <property type="match status" value="1"/>
</dbReference>
<evidence type="ECO:0000256" key="11">
    <source>
        <dbReference type="ARBA" id="ARBA00023237"/>
    </source>
</evidence>
<evidence type="ECO:0000259" key="18">
    <source>
        <dbReference type="Pfam" id="PF07715"/>
    </source>
</evidence>
<comment type="similarity">
    <text evidence="12 15">Belongs to the TonB-dependent receptor family.</text>
</comment>
<keyword evidence="5 12" id="KW-0812">Transmembrane</keyword>
<evidence type="ECO:0000256" key="6">
    <source>
        <dbReference type="ARBA" id="ARBA00022729"/>
    </source>
</evidence>
<keyword evidence="7" id="KW-0408">Iron</keyword>
<dbReference type="EMBL" id="DRKP01000026">
    <property type="protein sequence ID" value="HEB95264.1"/>
    <property type="molecule type" value="Genomic_DNA"/>
</dbReference>
<feature type="signal peptide" evidence="16">
    <location>
        <begin position="1"/>
        <end position="31"/>
    </location>
</feature>
<evidence type="ECO:0000256" key="1">
    <source>
        <dbReference type="ARBA" id="ARBA00004571"/>
    </source>
</evidence>
<keyword evidence="19" id="KW-0675">Receptor</keyword>
<dbReference type="PANTHER" id="PTHR32552">
    <property type="entry name" value="FERRICHROME IRON RECEPTOR-RELATED"/>
    <property type="match status" value="1"/>
</dbReference>
<dbReference type="GO" id="GO:0015344">
    <property type="term" value="F:siderophore uptake transmembrane transporter activity"/>
    <property type="evidence" value="ECO:0007669"/>
    <property type="project" value="TreeGrafter"/>
</dbReference>
<sequence>MSQRTNRNSSSHGAGVSAGLLLLVNSASAVAADPATPEVDTISVTATRVERETRDVPSAISVVDSQRIEGAKMMNIKDALQGIPGVLIDTKNGGYDVRLIIRGAGQKANYGVREIMVLRDGVPMTDPDSFSRFDYFDTQDIERIEITKGPGSLYGAGSAGGTVQIISKSVFDTDSNRIKLGLGNFGAQNYNFRFAGDIDDSNAASITASRRVLDNDWRRWNEFDTNQLSIKHGFMFGNGGTLESELSYSEANMQLPGTMSKAQFEEFRQTGEQTDNQNAWKHSGRYSNIWFFNSRLEQEWGKLVFRPRIYFNHWTHYHPVTGAINDNKGTDVFGADLEFTYDHRLLGASTLVAGVTARREDTDDTRKYEYRDVVTGFGGRILATLSDKRGDLMQTQSSTNSLYGIYAQESLRPGDRWLIDLSLRYDHSVFDIDTNEITAYSYRLGRYVPGQGRYLIDKTFDLYSPRIGVTYQLSRSFNLFGTIARSDQVPSENELRENPELDASTATNFEIGLKGRSGRWSLDTSVYHITVDDEIVPILLDGHTSFQNAGKTIKKGFELTGDYAVMPGLRLGGSYAYSDYRYDEFTELVGGRPVDRSGNRMPYVPRDQYSLFADYRHPSGFKARIQANTWGSYYMDNANSEEYEGYELVTDLMLGYSSGPHSLSLNVDNLFDQRYAIEVKKDTRGTEYYAAGSPRTFMANYSYAF</sequence>
<dbReference type="Pfam" id="PF00593">
    <property type="entry name" value="TonB_dep_Rec_b-barrel"/>
    <property type="match status" value="1"/>
</dbReference>
<evidence type="ECO:0000256" key="16">
    <source>
        <dbReference type="SAM" id="SignalP"/>
    </source>
</evidence>
<dbReference type="AlphaFoldDB" id="A0A831RLV4"/>
<gene>
    <name evidence="19" type="ORF">ENI96_02385</name>
</gene>
<dbReference type="InterPro" id="IPR037066">
    <property type="entry name" value="Plug_dom_sf"/>
</dbReference>
<evidence type="ECO:0000256" key="2">
    <source>
        <dbReference type="ARBA" id="ARBA00022448"/>
    </source>
</evidence>
<evidence type="ECO:0000256" key="12">
    <source>
        <dbReference type="PROSITE-ProRule" id="PRU01360"/>
    </source>
</evidence>
<keyword evidence="4" id="KW-0410">Iron transport</keyword>
<evidence type="ECO:0000313" key="19">
    <source>
        <dbReference type="EMBL" id="HEB95264.1"/>
    </source>
</evidence>
<evidence type="ECO:0000256" key="13">
    <source>
        <dbReference type="PROSITE-ProRule" id="PRU10143"/>
    </source>
</evidence>
<organism evidence="19">
    <name type="scientific">Sedimenticola thiotaurini</name>
    <dbReference type="NCBI Taxonomy" id="1543721"/>
    <lineage>
        <taxon>Bacteria</taxon>
        <taxon>Pseudomonadati</taxon>
        <taxon>Pseudomonadota</taxon>
        <taxon>Gammaproteobacteria</taxon>
        <taxon>Chromatiales</taxon>
        <taxon>Sedimenticolaceae</taxon>
        <taxon>Sedimenticola</taxon>
    </lineage>
</organism>
<comment type="caution">
    <text evidence="19">The sequence shown here is derived from an EMBL/GenBank/DDBJ whole genome shotgun (WGS) entry which is preliminary data.</text>
</comment>
<evidence type="ECO:0000256" key="4">
    <source>
        <dbReference type="ARBA" id="ARBA00022496"/>
    </source>
</evidence>
<evidence type="ECO:0000259" key="17">
    <source>
        <dbReference type="Pfam" id="PF00593"/>
    </source>
</evidence>